<evidence type="ECO:0000313" key="1">
    <source>
        <dbReference type="EMBL" id="OLU41908.1"/>
    </source>
</evidence>
<evidence type="ECO:0008006" key="3">
    <source>
        <dbReference type="Google" id="ProtNLM"/>
    </source>
</evidence>
<gene>
    <name evidence="1" type="ORF">BO222_02490</name>
</gene>
<dbReference type="AlphaFoldDB" id="A0A1U7NI39"/>
<dbReference type="PANTHER" id="PTHR36454:SF1">
    <property type="entry name" value="DUF1015 DOMAIN-CONTAINING PROTEIN"/>
    <property type="match status" value="1"/>
</dbReference>
<dbReference type="Pfam" id="PF06245">
    <property type="entry name" value="DUF1015"/>
    <property type="match status" value="1"/>
</dbReference>
<dbReference type="GeneID" id="82202105"/>
<reference evidence="1 2" key="1">
    <citation type="submission" date="2016-11" db="EMBL/GenBank/DDBJ databases">
        <title>Description of two novel members of the family Erysipelotrichaceae: Ileibacterium lipovorans gen. nov., sp. nov. and Dubosiella newyorkensis, gen. nov., sp. nov.</title>
        <authorList>
            <person name="Cox L.M."/>
            <person name="Sohn J."/>
            <person name="Tyrrell K.L."/>
            <person name="Citron D.M."/>
            <person name="Lawson P.A."/>
            <person name="Patel N.B."/>
            <person name="Iizumi T."/>
            <person name="Perez-Perez G.I."/>
            <person name="Goldstein E.J."/>
            <person name="Blaser M.J."/>
        </authorList>
    </citation>
    <scope>NUCLEOTIDE SEQUENCE [LARGE SCALE GENOMIC DNA]</scope>
    <source>
        <strain evidence="1 2">NYU-BL-A3</strain>
    </source>
</reference>
<dbReference type="EMBL" id="MPJW01000071">
    <property type="protein sequence ID" value="OLU41908.1"/>
    <property type="molecule type" value="Genomic_DNA"/>
</dbReference>
<dbReference type="PANTHER" id="PTHR36454">
    <property type="entry name" value="LMO2823 PROTEIN"/>
    <property type="match status" value="1"/>
</dbReference>
<keyword evidence="2" id="KW-1185">Reference proteome</keyword>
<organism evidence="1 2">
    <name type="scientific">Ileibacterium valens</name>
    <dbReference type="NCBI Taxonomy" id="1862668"/>
    <lineage>
        <taxon>Bacteria</taxon>
        <taxon>Bacillati</taxon>
        <taxon>Bacillota</taxon>
        <taxon>Erysipelotrichia</taxon>
        <taxon>Erysipelotrichales</taxon>
        <taxon>Erysipelotrichaceae</taxon>
        <taxon>Ileibacterium</taxon>
    </lineage>
</organism>
<proteinExistence type="predicted"/>
<name>A0A1U7NI39_9FIRM</name>
<accession>A0A1U7NI39</accession>
<comment type="caution">
    <text evidence="1">The sequence shown here is derived from an EMBL/GenBank/DDBJ whole genome shotgun (WGS) entry which is preliminary data.</text>
</comment>
<dbReference type="RefSeq" id="WP_075818095.1">
    <property type="nucleotide sequence ID" value="NZ_CAPNHH010000066.1"/>
</dbReference>
<evidence type="ECO:0000313" key="2">
    <source>
        <dbReference type="Proteomes" id="UP000186341"/>
    </source>
</evidence>
<dbReference type="OrthoDB" id="6396832at2"/>
<dbReference type="InterPro" id="IPR008323">
    <property type="entry name" value="UCP033563"/>
</dbReference>
<protein>
    <recommendedName>
        <fullName evidence="3">DUF1015 domain-containing protein</fullName>
    </recommendedName>
</protein>
<sequence>MIQKPFQAANILLPDLEDYENFSVVACDQYSSQPEYWEEVEKQLQDRTSALSFILPEAWIGTPKGATHQQGISARMEKALNESFFKVHPDCYIFVRRTLNDDTVRQGLIGMLDLETYDFNAGSKSAIRATEATILERIPPRVNIRKQAPLELPHILLLADDDKDELLSSINQKAINGQLPLLYDFDLMQNGGHISGYLIDQDDASEFDLTLEKYVQSISSKYPGLNEDSLVFVVGDGNHSLAAAKTIWEEVKQNLSEEEQINHPARFALAELENIHHDSQVFEPIHRIITETSPDELLEALKKDYALFSDSRNDEANPAGFPVECIIGDHIEMIWLDSSKGELAIAILQNFLDQYLNDHPGKIDYIHGNSEVRALAQQDHAIGFILPGMNKSSLFRGVIADGSLPRKTFSMGHANEKRFYLEGKIIR</sequence>
<dbReference type="Proteomes" id="UP000186341">
    <property type="component" value="Unassembled WGS sequence"/>
</dbReference>